<evidence type="ECO:0000313" key="3">
    <source>
        <dbReference type="EMBL" id="KPM03151.1"/>
    </source>
</evidence>
<dbReference type="VEuPathDB" id="VectorBase:SSCA001656"/>
<keyword evidence="2" id="KW-1133">Transmembrane helix</keyword>
<feature type="transmembrane region" description="Helical" evidence="2">
    <location>
        <begin position="44"/>
        <end position="72"/>
    </location>
</feature>
<sequence>MAHSMFKQLSVSLLFSASQSVDIREKKDSSTSFEALVKQFELWPLTTVMVLFQLMIYITLFIVCVPLVKYFGIRLRLKRFRRFIEEIDELEKELGGRPKFRLPTNYQLKRQRSFRTKRTNLSRKNLKSQRSKNKISLGADPFPDTKELQEKRNQDSN</sequence>
<protein>
    <submittedName>
        <fullName evidence="3">Uncharacterized protein</fullName>
    </submittedName>
</protein>
<organism evidence="3 4">
    <name type="scientific">Sarcoptes scabiei</name>
    <name type="common">Itch mite</name>
    <name type="synonym">Acarus scabiei</name>
    <dbReference type="NCBI Taxonomy" id="52283"/>
    <lineage>
        <taxon>Eukaryota</taxon>
        <taxon>Metazoa</taxon>
        <taxon>Ecdysozoa</taxon>
        <taxon>Arthropoda</taxon>
        <taxon>Chelicerata</taxon>
        <taxon>Arachnida</taxon>
        <taxon>Acari</taxon>
        <taxon>Acariformes</taxon>
        <taxon>Sarcoptiformes</taxon>
        <taxon>Astigmata</taxon>
        <taxon>Psoroptidia</taxon>
        <taxon>Sarcoptoidea</taxon>
        <taxon>Sarcoptidae</taxon>
        <taxon>Sarcoptinae</taxon>
        <taxon>Sarcoptes</taxon>
    </lineage>
</organism>
<keyword evidence="2" id="KW-0812">Transmembrane</keyword>
<evidence type="ECO:0000256" key="1">
    <source>
        <dbReference type="SAM" id="MobiDB-lite"/>
    </source>
</evidence>
<proteinExistence type="predicted"/>
<name>A0A131ZWV8_SARSC</name>
<feature type="compositionally biased region" description="Basic residues" evidence="1">
    <location>
        <begin position="117"/>
        <end position="133"/>
    </location>
</feature>
<gene>
    <name evidence="3" type="ORF">QR98_0015810</name>
</gene>
<feature type="compositionally biased region" description="Basic and acidic residues" evidence="1">
    <location>
        <begin position="143"/>
        <end position="157"/>
    </location>
</feature>
<evidence type="ECO:0000313" key="4">
    <source>
        <dbReference type="Proteomes" id="UP000616769"/>
    </source>
</evidence>
<keyword evidence="2" id="KW-0472">Membrane</keyword>
<feature type="region of interest" description="Disordered" evidence="1">
    <location>
        <begin position="117"/>
        <end position="157"/>
    </location>
</feature>
<accession>A0A131ZWV8</accession>
<dbReference type="EMBL" id="JXLN01004276">
    <property type="protein sequence ID" value="KPM03151.1"/>
    <property type="molecule type" value="Genomic_DNA"/>
</dbReference>
<comment type="caution">
    <text evidence="3">The sequence shown here is derived from an EMBL/GenBank/DDBJ whole genome shotgun (WGS) entry which is preliminary data.</text>
</comment>
<dbReference type="Proteomes" id="UP000616769">
    <property type="component" value="Unassembled WGS sequence"/>
</dbReference>
<evidence type="ECO:0000256" key="2">
    <source>
        <dbReference type="SAM" id="Phobius"/>
    </source>
</evidence>
<dbReference type="AlphaFoldDB" id="A0A131ZWV8"/>
<reference evidence="3 4" key="1">
    <citation type="journal article" date="2015" name="Parasit. Vectors">
        <title>Draft genome of the scabies mite.</title>
        <authorList>
            <person name="Rider S.D.Jr."/>
            <person name="Morgan M.S."/>
            <person name="Arlian L.G."/>
        </authorList>
    </citation>
    <scope>NUCLEOTIDE SEQUENCE [LARGE SCALE GENOMIC DNA]</scope>
    <source>
        <strain evidence="3">Arlian Lab</strain>
    </source>
</reference>